<evidence type="ECO:0000256" key="1">
    <source>
        <dbReference type="ARBA" id="ARBA00004167"/>
    </source>
</evidence>
<dbReference type="PANTHER" id="PTHR42911">
    <property type="entry name" value="MODULATOR OF FTSH PROTEASE HFLC"/>
    <property type="match status" value="1"/>
</dbReference>
<feature type="domain" description="Band 7" evidence="7">
    <location>
        <begin position="19"/>
        <end position="183"/>
    </location>
</feature>
<keyword evidence="5" id="KW-0472">Membrane</keyword>
<organism evidence="8 9">
    <name type="scientific">Candidatus Ichthyocystis hellenicum</name>
    <dbReference type="NCBI Taxonomy" id="1561003"/>
    <lineage>
        <taxon>Bacteria</taxon>
        <taxon>Pseudomonadati</taxon>
        <taxon>Pseudomonadota</taxon>
        <taxon>Betaproteobacteria</taxon>
        <taxon>Burkholderiales</taxon>
        <taxon>Candidatus Ichthyocystis</taxon>
    </lineage>
</organism>
<name>A0A0S4M3U7_9BURK</name>
<dbReference type="RefSeq" id="WP_092343855.1">
    <property type="nucleotide sequence ID" value="NZ_LN906597.1"/>
</dbReference>
<sequence>MNYRLVGFFLALFIFLFGLSVFKVDERETAVVLQFGKIKRVVLDSGLHFKAPFVENARFFDNRIQVLDSQNPERFITSEKKNINIDSFLKWRIVDPKLFLTTMSGNLSFAELRLTQTTNSALREEVGKFPVHDVISGQRDDIMKRVSKRADADARQFGVKIVDVRLRRVGFPPEVSDSVFRRMRAERERVAAQLRSQGFGEAESIRADADKRRVIILADAYRKAAEMEGQGDAAASDIYAKSFTKDPSFFRFYKSMGIYQDSFRDKSNILVLDPTVSLLKYFSSQKFSNPEK</sequence>
<dbReference type="GO" id="GO:0006508">
    <property type="term" value="P:proteolysis"/>
    <property type="evidence" value="ECO:0007669"/>
    <property type="project" value="UniProtKB-KW"/>
</dbReference>
<dbReference type="Gene3D" id="3.30.479.30">
    <property type="entry name" value="Band 7 domain"/>
    <property type="match status" value="1"/>
</dbReference>
<evidence type="ECO:0000256" key="2">
    <source>
        <dbReference type="ARBA" id="ARBA00007862"/>
    </source>
</evidence>
<keyword evidence="9" id="KW-1185">Reference proteome</keyword>
<evidence type="ECO:0000259" key="7">
    <source>
        <dbReference type="SMART" id="SM00244"/>
    </source>
</evidence>
<evidence type="ECO:0000256" key="3">
    <source>
        <dbReference type="ARBA" id="ARBA00022692"/>
    </source>
</evidence>
<dbReference type="PATRIC" id="fig|1561003.3.peg.1119"/>
<evidence type="ECO:0000313" key="9">
    <source>
        <dbReference type="Proteomes" id="UP000198651"/>
    </source>
</evidence>
<keyword evidence="8" id="KW-0645">Protease</keyword>
<reference evidence="9" key="1">
    <citation type="submission" date="2015-11" db="EMBL/GenBank/DDBJ databases">
        <authorList>
            <person name="Seth-Smith H.M.B."/>
        </authorList>
    </citation>
    <scope>NUCLEOTIDE SEQUENCE [LARGE SCALE GENOMIC DNA]</scope>
    <source>
        <strain evidence="9">2013Ark11</strain>
    </source>
</reference>
<dbReference type="PANTHER" id="PTHR42911:SF1">
    <property type="entry name" value="MODULATOR OF FTSH PROTEASE HFLC"/>
    <property type="match status" value="1"/>
</dbReference>
<accession>A0A0S4M3U7</accession>
<comment type="subcellular location">
    <subcellularLocation>
        <location evidence="1">Membrane</location>
        <topology evidence="1">Single-pass membrane protein</topology>
    </subcellularLocation>
</comment>
<comment type="similarity">
    <text evidence="2 6">Belongs to the band 7/mec-2 family. HflC subfamily.</text>
</comment>
<dbReference type="SMART" id="SM00244">
    <property type="entry name" value="PHB"/>
    <property type="match status" value="1"/>
</dbReference>
<dbReference type="InterPro" id="IPR001107">
    <property type="entry name" value="Band_7"/>
</dbReference>
<proteinExistence type="inferred from homology"/>
<dbReference type="CDD" id="cd03405">
    <property type="entry name" value="SPFH_HflC"/>
    <property type="match status" value="1"/>
</dbReference>
<dbReference type="InterPro" id="IPR010200">
    <property type="entry name" value="HflC"/>
</dbReference>
<dbReference type="InterPro" id="IPR036013">
    <property type="entry name" value="Band_7/SPFH_dom_sf"/>
</dbReference>
<comment type="function">
    <text evidence="6">HflC and HflK could regulate a protease.</text>
</comment>
<dbReference type="NCBIfam" id="TIGR01932">
    <property type="entry name" value="hflC"/>
    <property type="match status" value="1"/>
</dbReference>
<dbReference type="OrthoDB" id="9812991at2"/>
<evidence type="ECO:0000256" key="5">
    <source>
        <dbReference type="ARBA" id="ARBA00023136"/>
    </source>
</evidence>
<dbReference type="PIRSF" id="PIRSF005651">
    <property type="entry name" value="HflC"/>
    <property type="match status" value="1"/>
</dbReference>
<dbReference type="Proteomes" id="UP000198651">
    <property type="component" value="Chromosome I"/>
</dbReference>
<dbReference type="AlphaFoldDB" id="A0A0S4M3U7"/>
<protein>
    <recommendedName>
        <fullName evidence="6">Protein HflC</fullName>
    </recommendedName>
</protein>
<evidence type="ECO:0000256" key="4">
    <source>
        <dbReference type="ARBA" id="ARBA00022989"/>
    </source>
</evidence>
<gene>
    <name evidence="8" type="ORF">Ark11_1091</name>
</gene>
<dbReference type="STRING" id="1561003.Ark11_1091"/>
<keyword evidence="3" id="KW-0812">Transmembrane</keyword>
<dbReference type="GO" id="GO:0008233">
    <property type="term" value="F:peptidase activity"/>
    <property type="evidence" value="ECO:0007669"/>
    <property type="project" value="UniProtKB-KW"/>
</dbReference>
<keyword evidence="4" id="KW-1133">Transmembrane helix</keyword>
<keyword evidence="8" id="KW-0378">Hydrolase</keyword>
<dbReference type="EMBL" id="LN906597">
    <property type="protein sequence ID" value="CUT17904.1"/>
    <property type="molecule type" value="Genomic_DNA"/>
</dbReference>
<dbReference type="GO" id="GO:0016020">
    <property type="term" value="C:membrane"/>
    <property type="evidence" value="ECO:0007669"/>
    <property type="project" value="UniProtKB-SubCell"/>
</dbReference>
<dbReference type="Pfam" id="PF01145">
    <property type="entry name" value="Band_7"/>
    <property type="match status" value="1"/>
</dbReference>
<evidence type="ECO:0000313" key="8">
    <source>
        <dbReference type="EMBL" id="CUT17904.1"/>
    </source>
</evidence>
<dbReference type="SUPFAM" id="SSF117892">
    <property type="entry name" value="Band 7/SPFH domain"/>
    <property type="match status" value="1"/>
</dbReference>
<evidence type="ECO:0000256" key="6">
    <source>
        <dbReference type="PIRNR" id="PIRNR005651"/>
    </source>
</evidence>